<keyword evidence="2" id="KW-1185">Reference proteome</keyword>
<dbReference type="SUPFAM" id="SSF48695">
    <property type="entry name" value="Multiheme cytochromes"/>
    <property type="match status" value="1"/>
</dbReference>
<reference evidence="2" key="1">
    <citation type="journal article" date="2019" name="Int. J. Syst. Evol. Microbiol.">
        <title>The Global Catalogue of Microorganisms (GCM) 10K type strain sequencing project: providing services to taxonomists for standard genome sequencing and annotation.</title>
        <authorList>
            <consortium name="The Broad Institute Genomics Platform"/>
            <consortium name="The Broad Institute Genome Sequencing Center for Infectious Disease"/>
            <person name="Wu L."/>
            <person name="Ma J."/>
        </authorList>
    </citation>
    <scope>NUCLEOTIDE SEQUENCE [LARGE SCALE GENOMIC DNA]</scope>
    <source>
        <strain evidence="2">CGMCC 1.13574</strain>
    </source>
</reference>
<dbReference type="InterPro" id="IPR036280">
    <property type="entry name" value="Multihaem_cyt_sf"/>
</dbReference>
<comment type="caution">
    <text evidence="1">The sequence shown here is derived from an EMBL/GenBank/DDBJ whole genome shotgun (WGS) entry which is preliminary data.</text>
</comment>
<gene>
    <name evidence="1" type="ORF">ACFSOY_01505</name>
</gene>
<protein>
    <submittedName>
        <fullName evidence="1">Uncharacterized protein</fullName>
    </submittedName>
</protein>
<sequence>MPSCDFNRPCDCRDCRRIDYTINCPHCSFENDVSVVGIAKWETDRKGFSGVTFTKPVLPVRDLTCYNCKSIIRNAGVFDNVCTEVMERKLGKLKAIEQGRICFLCRNVEGYDGSFLGRDEKYREKDGKKYCSTCLPKIIEKETPNPSDTDSKYEFDKNKLEWVLRKVKQTCTRCQKKRWLNVENRWKKLCSSCYSSSR</sequence>
<accession>A0ABW4ZSK6</accession>
<dbReference type="RefSeq" id="WP_386043639.1">
    <property type="nucleotide sequence ID" value="NZ_JBHUIO010000002.1"/>
</dbReference>
<dbReference type="EMBL" id="JBHUIO010000002">
    <property type="protein sequence ID" value="MFD2168694.1"/>
    <property type="molecule type" value="Genomic_DNA"/>
</dbReference>
<dbReference type="Proteomes" id="UP001597343">
    <property type="component" value="Unassembled WGS sequence"/>
</dbReference>
<proteinExistence type="predicted"/>
<evidence type="ECO:0000313" key="1">
    <source>
        <dbReference type="EMBL" id="MFD2168694.1"/>
    </source>
</evidence>
<evidence type="ECO:0000313" key="2">
    <source>
        <dbReference type="Proteomes" id="UP001597343"/>
    </source>
</evidence>
<organism evidence="1 2">
    <name type="scientific">Tumebacillus lipolyticus</name>
    <dbReference type="NCBI Taxonomy" id="1280370"/>
    <lineage>
        <taxon>Bacteria</taxon>
        <taxon>Bacillati</taxon>
        <taxon>Bacillota</taxon>
        <taxon>Bacilli</taxon>
        <taxon>Bacillales</taxon>
        <taxon>Alicyclobacillaceae</taxon>
        <taxon>Tumebacillus</taxon>
    </lineage>
</organism>
<name>A0ABW4ZSK6_9BACL</name>